<dbReference type="InterPro" id="IPR044855">
    <property type="entry name" value="CoA-Trfase_III_dom3_sf"/>
</dbReference>
<dbReference type="PANTHER" id="PTHR48207">
    <property type="entry name" value="SUCCINATE--HYDROXYMETHYLGLUTARATE COA-TRANSFERASE"/>
    <property type="match status" value="1"/>
</dbReference>
<dbReference type="OrthoDB" id="5720311at2"/>
<dbReference type="Gene3D" id="3.30.1540.10">
    <property type="entry name" value="formyl-coa transferase, domain 3"/>
    <property type="match status" value="1"/>
</dbReference>
<dbReference type="Proteomes" id="UP000183208">
    <property type="component" value="Unassembled WGS sequence"/>
</dbReference>
<dbReference type="SUPFAM" id="SSF89796">
    <property type="entry name" value="CoA-transferase family III (CaiB/BaiF)"/>
    <property type="match status" value="1"/>
</dbReference>
<dbReference type="AlphaFoldDB" id="A0A1M7G150"/>
<name>A0A1M7G150_9BRAD</name>
<protein>
    <submittedName>
        <fullName evidence="2">Crotonobetainyl-CoA:carnitine CoA-transferase CaiB</fullName>
    </submittedName>
</protein>
<dbReference type="EMBL" id="FNTI01000001">
    <property type="protein sequence ID" value="SEE13914.1"/>
    <property type="molecule type" value="Genomic_DNA"/>
</dbReference>
<evidence type="ECO:0000313" key="3">
    <source>
        <dbReference type="Proteomes" id="UP000183208"/>
    </source>
</evidence>
<sequence length="401" mass="43084">MAASPSRPPSRPGPLSGIRVLDFTAMLAGPHCTRLMADLGAEVIKVEGPEGDLIRGRAPLRDGHSTYFGALNCGKKSLAIDLKSDAAKAIIYDLAKLCDVVVENFRPGVMARLGFDYAALATHNPKLVYCSISGYGQSGPGATRAAYAPIVHAASGYDAANLSYQTEQDYPASTGIFIADILSGAYAFGAIQAALVHRERTGQGQAVDVSLMDSMLNLMVFECQEAQFPSEQKRPVYVPMKTRDGHVIIAPISQKNFEQMAEAMKRPDLKTDTRFSTGQARVQHWTELMAIMEHWTEQRTGIEVESIMDANSVPCSRFLTVADAMKDPQLAERGSLSGINDQAGNFLVPNAPFQFLATPAAAGPSVSGLGTDSMDVLSGLLGFSGERIEKLRRDGVLSPKQ</sequence>
<dbReference type="InterPro" id="IPR050483">
    <property type="entry name" value="CoA-transferase_III_domain"/>
</dbReference>
<dbReference type="PANTHER" id="PTHR48207:SF3">
    <property type="entry name" value="SUCCINATE--HYDROXYMETHYLGLUTARATE COA-TRANSFERASE"/>
    <property type="match status" value="1"/>
</dbReference>
<gene>
    <name evidence="2" type="ORF">SAMN05444171_6391</name>
</gene>
<dbReference type="InterPro" id="IPR003673">
    <property type="entry name" value="CoA-Trfase_fam_III"/>
</dbReference>
<dbReference type="Pfam" id="PF02515">
    <property type="entry name" value="CoA_transf_3"/>
    <property type="match status" value="1"/>
</dbReference>
<evidence type="ECO:0000256" key="1">
    <source>
        <dbReference type="ARBA" id="ARBA00022679"/>
    </source>
</evidence>
<dbReference type="Gene3D" id="3.40.50.10540">
    <property type="entry name" value="Crotonobetainyl-coa:carnitine coa-transferase, domain 1"/>
    <property type="match status" value="1"/>
</dbReference>
<dbReference type="InterPro" id="IPR023606">
    <property type="entry name" value="CoA-Trfase_III_dom_1_sf"/>
</dbReference>
<accession>A0A1M7G150</accession>
<dbReference type="RefSeq" id="WP_074827538.1">
    <property type="nucleotide sequence ID" value="NZ_FNTI01000001.1"/>
</dbReference>
<dbReference type="GO" id="GO:0008410">
    <property type="term" value="F:CoA-transferase activity"/>
    <property type="evidence" value="ECO:0007669"/>
    <property type="project" value="TreeGrafter"/>
</dbReference>
<reference evidence="2 3" key="1">
    <citation type="submission" date="2016-10" db="EMBL/GenBank/DDBJ databases">
        <authorList>
            <person name="de Groot N.N."/>
        </authorList>
    </citation>
    <scope>NUCLEOTIDE SEQUENCE [LARGE SCALE GENOMIC DNA]</scope>
    <source>
        <strain evidence="2 3">GAS522</strain>
    </source>
</reference>
<evidence type="ECO:0000313" key="2">
    <source>
        <dbReference type="EMBL" id="SEE13914.1"/>
    </source>
</evidence>
<keyword evidence="1 2" id="KW-0808">Transferase</keyword>
<organism evidence="2 3">
    <name type="scientific">Bradyrhizobium lablabi</name>
    <dbReference type="NCBI Taxonomy" id="722472"/>
    <lineage>
        <taxon>Bacteria</taxon>
        <taxon>Pseudomonadati</taxon>
        <taxon>Pseudomonadota</taxon>
        <taxon>Alphaproteobacteria</taxon>
        <taxon>Hyphomicrobiales</taxon>
        <taxon>Nitrobacteraceae</taxon>
        <taxon>Bradyrhizobium</taxon>
    </lineage>
</organism>
<proteinExistence type="predicted"/>